<dbReference type="Gene3D" id="3.60.21.10">
    <property type="match status" value="1"/>
</dbReference>
<keyword evidence="3" id="KW-0540">Nuclease</keyword>
<dbReference type="PANTHER" id="PTHR30337">
    <property type="entry name" value="COMPONENT OF ATP-DEPENDENT DSDNA EXONUCLEASE"/>
    <property type="match status" value="1"/>
</dbReference>
<comment type="caution">
    <text evidence="3">The sequence shown here is derived from an EMBL/GenBank/DDBJ whole genome shotgun (WGS) entry which is preliminary data.</text>
</comment>
<dbReference type="RefSeq" id="WP_204499062.1">
    <property type="nucleotide sequence ID" value="NZ_JAFBDR010000009.1"/>
</dbReference>
<dbReference type="InterPro" id="IPR041796">
    <property type="entry name" value="Mre11_N"/>
</dbReference>
<evidence type="ECO:0000313" key="4">
    <source>
        <dbReference type="Proteomes" id="UP001296943"/>
    </source>
</evidence>
<feature type="domain" description="Calcineurin-like phosphoesterase" evidence="2">
    <location>
        <begin position="7"/>
        <end position="203"/>
    </location>
</feature>
<keyword evidence="3" id="KW-0269">Exonuclease</keyword>
<dbReference type="EMBL" id="JAFBDR010000009">
    <property type="protein sequence ID" value="MBM7571441.1"/>
    <property type="molecule type" value="Genomic_DNA"/>
</dbReference>
<organism evidence="3 4">
    <name type="scientific">Aquibacillus albus</name>
    <dbReference type="NCBI Taxonomy" id="1168171"/>
    <lineage>
        <taxon>Bacteria</taxon>
        <taxon>Bacillati</taxon>
        <taxon>Bacillota</taxon>
        <taxon>Bacilli</taxon>
        <taxon>Bacillales</taxon>
        <taxon>Bacillaceae</taxon>
        <taxon>Aquibacillus</taxon>
    </lineage>
</organism>
<evidence type="ECO:0000259" key="2">
    <source>
        <dbReference type="Pfam" id="PF00149"/>
    </source>
</evidence>
<dbReference type="InterPro" id="IPR050535">
    <property type="entry name" value="DNA_Repair-Maintenance_Comp"/>
</dbReference>
<reference evidence="3 4" key="1">
    <citation type="submission" date="2021-01" db="EMBL/GenBank/DDBJ databases">
        <title>Genomic Encyclopedia of Type Strains, Phase IV (KMG-IV): sequencing the most valuable type-strain genomes for metagenomic binning, comparative biology and taxonomic classification.</title>
        <authorList>
            <person name="Goeker M."/>
        </authorList>
    </citation>
    <scope>NUCLEOTIDE SEQUENCE [LARGE SCALE GENOMIC DNA]</scope>
    <source>
        <strain evidence="3 4">DSM 23711</strain>
    </source>
</reference>
<dbReference type="InterPro" id="IPR029052">
    <property type="entry name" value="Metallo-depent_PP-like"/>
</dbReference>
<keyword evidence="4" id="KW-1185">Reference proteome</keyword>
<dbReference type="Proteomes" id="UP001296943">
    <property type="component" value="Unassembled WGS sequence"/>
</dbReference>
<dbReference type="InterPro" id="IPR004843">
    <property type="entry name" value="Calcineurin-like_PHP"/>
</dbReference>
<name>A0ABS2N020_9BACI</name>
<proteinExistence type="predicted"/>
<keyword evidence="1" id="KW-0378">Hydrolase</keyword>
<evidence type="ECO:0000256" key="1">
    <source>
        <dbReference type="ARBA" id="ARBA00022801"/>
    </source>
</evidence>
<dbReference type="PIRSF" id="PIRSF033091">
    <property type="entry name" value="Pesterase_YhaO"/>
    <property type="match status" value="1"/>
</dbReference>
<gene>
    <name evidence="3" type="ORF">JOC48_001937</name>
</gene>
<dbReference type="Pfam" id="PF00149">
    <property type="entry name" value="Metallophos"/>
    <property type="match status" value="1"/>
</dbReference>
<dbReference type="PANTHER" id="PTHR30337:SF7">
    <property type="entry name" value="PHOSPHOESTERASE"/>
    <property type="match status" value="1"/>
</dbReference>
<evidence type="ECO:0000313" key="3">
    <source>
        <dbReference type="EMBL" id="MBM7571441.1"/>
    </source>
</evidence>
<dbReference type="SUPFAM" id="SSF56300">
    <property type="entry name" value="Metallo-dependent phosphatases"/>
    <property type="match status" value="1"/>
</dbReference>
<dbReference type="InterPro" id="IPR014576">
    <property type="entry name" value="Pesterase_YhaO"/>
</dbReference>
<protein>
    <submittedName>
        <fullName evidence="3">DNA repair exonuclease SbcCD nuclease subunit</fullName>
    </submittedName>
</protein>
<dbReference type="CDD" id="cd00840">
    <property type="entry name" value="MPP_Mre11_N"/>
    <property type="match status" value="1"/>
</dbReference>
<accession>A0ABS2N020</accession>
<dbReference type="GO" id="GO:0004527">
    <property type="term" value="F:exonuclease activity"/>
    <property type="evidence" value="ECO:0007669"/>
    <property type="project" value="UniProtKB-KW"/>
</dbReference>
<sequence>MNDNVSFIHCADLHIDSPFKGLSNLSPELFKDVRESTFKALDRLVHVAIKKQVDFILIVGDLFDSEQQSMKAQSRLMDAFQQLYKHDIDVFVSYGNHDYLNGRMFYMDYPTNVHVFESEQVSHFIYNKHQKPTATIYGFSYENRSVHHNKAHEFHKEGDTPFHIGMLHGSLRSNTDHDVYAPFQISDLNTKNFDYWALGHIHKRQIVGENPPIVYPGNIQGRSKKETGEKGCYYVEMDGQHCSYSFVPLQHIRFEELHVDAIQCQQPLDLESLVDQAIKSVKEDIGKCILRINMTNCSNEIEAWYQAGFVQEMIDVINERYEKEMDWVYIQSFHVDHQVIWDKDELMKANHFIGELLRAFESSEETDAYVQPLLHHRQARKYLHSFTDEEKKEILSEAEELLMHHLMKE</sequence>